<dbReference type="GO" id="GO:0004527">
    <property type="term" value="F:exonuclease activity"/>
    <property type="evidence" value="ECO:0007669"/>
    <property type="project" value="UniProtKB-KW"/>
</dbReference>
<organism evidence="2">
    <name type="scientific">uncultured Parcubacteria bacterium Rifle_16ft_4_minimus_37647</name>
    <dbReference type="NCBI Taxonomy" id="1665140"/>
    <lineage>
        <taxon>Bacteria</taxon>
        <taxon>Candidatus Parcubacteria</taxon>
        <taxon>environmental samples</taxon>
    </lineage>
</organism>
<dbReference type="AlphaFoldDB" id="A0A0H4T7H8"/>
<keyword evidence="2" id="KW-0269">Exonuclease</keyword>
<dbReference type="EMBL" id="KT007000">
    <property type="protein sequence ID" value="AKQ02392.1"/>
    <property type="molecule type" value="Genomic_DNA"/>
</dbReference>
<dbReference type="Gene3D" id="3.60.10.10">
    <property type="entry name" value="Endonuclease/exonuclease/phosphatase"/>
    <property type="match status" value="1"/>
</dbReference>
<reference evidence="2" key="1">
    <citation type="journal article" date="2015" name="ISME J.">
        <title>Aquifer environment selects for microbial species cohorts in sediment and groundwater.</title>
        <authorList>
            <person name="Hug L.A."/>
            <person name="Thomas B.C."/>
            <person name="Brown C.T."/>
            <person name="Frischkorn K.R."/>
            <person name="Williams K.H."/>
            <person name="Tringe S.G."/>
            <person name="Banfield J.F."/>
        </authorList>
    </citation>
    <scope>NUCLEOTIDE SEQUENCE</scope>
</reference>
<proteinExistence type="predicted"/>
<keyword evidence="2" id="KW-0378">Hydrolase</keyword>
<feature type="domain" description="Endonuclease/exonuclease/phosphatase" evidence="1">
    <location>
        <begin position="11"/>
        <end position="229"/>
    </location>
</feature>
<keyword evidence="2" id="KW-0540">Nuclease</keyword>
<dbReference type="SUPFAM" id="SSF56219">
    <property type="entry name" value="DNase I-like"/>
    <property type="match status" value="1"/>
</dbReference>
<dbReference type="Pfam" id="PF03372">
    <property type="entry name" value="Exo_endo_phos"/>
    <property type="match status" value="1"/>
</dbReference>
<accession>A0A0H4T7H8</accession>
<dbReference type="InterPro" id="IPR036691">
    <property type="entry name" value="Endo/exonu/phosph_ase_sf"/>
</dbReference>
<evidence type="ECO:0000313" key="2">
    <source>
        <dbReference type="EMBL" id="AKQ02392.1"/>
    </source>
</evidence>
<dbReference type="InterPro" id="IPR005135">
    <property type="entry name" value="Endo/exonuclease/phosphatase"/>
</dbReference>
<name>A0A0H4T7H8_9BACT</name>
<sequence length="237" mass="26751">MFKLVSINIEWDKHLDLVLPFIKREAPDVLCIQEIFESDHAVFEKELEMKGVFAPMVRVIPTMGGPSQPTGAALFTKEQQAETSVEYYYGSADAVADLDAKPFDEEARPLVSVRVRFGENDYNVGTTHFTWTGNAESSDRQREDIKVLLDLVKGKDRLILCGDFNAPRGGEIFTLLSKNFKDNIPLHYKTSIDKKFHRKGDLQLVVDGLFTTDDVRTENVRLVDGLSDHMAIVAEIE</sequence>
<dbReference type="GO" id="GO:0004519">
    <property type="term" value="F:endonuclease activity"/>
    <property type="evidence" value="ECO:0007669"/>
    <property type="project" value="UniProtKB-KW"/>
</dbReference>
<keyword evidence="2" id="KW-0255">Endonuclease</keyword>
<protein>
    <submittedName>
        <fullName evidence="2">Endonuclease/exonuclease/phosphatase</fullName>
    </submittedName>
</protein>
<evidence type="ECO:0000259" key="1">
    <source>
        <dbReference type="Pfam" id="PF03372"/>
    </source>
</evidence>